<evidence type="ECO:0000256" key="1">
    <source>
        <dbReference type="ARBA" id="ARBA00004162"/>
    </source>
</evidence>
<protein>
    <submittedName>
        <fullName evidence="8">Vacuolar-type H+-ATPase subunit H</fullName>
    </submittedName>
</protein>
<feature type="region of interest" description="Disordered" evidence="7">
    <location>
        <begin position="308"/>
        <end position="381"/>
    </location>
</feature>
<keyword evidence="4" id="KW-0066">ATP synthesis</keyword>
<reference evidence="8 9" key="1">
    <citation type="submission" date="2020-08" db="EMBL/GenBank/DDBJ databases">
        <title>Sequencing the genomes of 1000 actinobacteria strains.</title>
        <authorList>
            <person name="Klenk H.-P."/>
        </authorList>
    </citation>
    <scope>NUCLEOTIDE SEQUENCE [LARGE SCALE GENOMIC DNA]</scope>
    <source>
        <strain evidence="8 9">DSM 41654</strain>
    </source>
</reference>
<evidence type="ECO:0000313" key="9">
    <source>
        <dbReference type="Proteomes" id="UP000540506"/>
    </source>
</evidence>
<feature type="compositionally biased region" description="Low complexity" evidence="7">
    <location>
        <begin position="327"/>
        <end position="376"/>
    </location>
</feature>
<organism evidence="8 9">
    <name type="scientific">Kitasatospora kifunensis</name>
    <name type="common">Streptomyces kifunensis</name>
    <dbReference type="NCBI Taxonomy" id="58351"/>
    <lineage>
        <taxon>Bacteria</taxon>
        <taxon>Bacillati</taxon>
        <taxon>Actinomycetota</taxon>
        <taxon>Actinomycetes</taxon>
        <taxon>Kitasatosporales</taxon>
        <taxon>Streptomycetaceae</taxon>
        <taxon>Kitasatospora</taxon>
    </lineage>
</organism>
<dbReference type="EMBL" id="JACHJV010000001">
    <property type="protein sequence ID" value="MBB4923374.1"/>
    <property type="molecule type" value="Genomic_DNA"/>
</dbReference>
<keyword evidence="9" id="KW-1185">Reference proteome</keyword>
<dbReference type="InterPro" id="IPR028987">
    <property type="entry name" value="ATP_synth_B-like_membr_sf"/>
</dbReference>
<gene>
    <name evidence="8" type="ORF">FHR34_002367</name>
</gene>
<dbReference type="AlphaFoldDB" id="A0A7W7R167"/>
<dbReference type="SUPFAM" id="SSF81573">
    <property type="entry name" value="F1F0 ATP synthase subunit B, membrane domain"/>
    <property type="match status" value="1"/>
</dbReference>
<sequence>MDVQKKVDDIIAVVESARAMPMSASCVVNRAELVALLQGLREELPAELAQAQSVMADHEQVVADARGEADRIIQGAHAERGSLISDTEVVRRAQAEADRILAEAREEVTVKRQEADDYVDSKLANFEVVLTKTLGAVGRGRDKLRGAAGYEAEDGEEFQPAVSPSPEVDEYVDAKLATLQAVLGGTLEAVGRGRDKLIGKAPIDELGAYLAAADQAQQQKDRAEAVAAGLAEAGLRGEDEEQPWYREEVPAQQSWPQEPAAEPAWQGAPSESVYQGATAFQGQEGFQGQVAVPGQAYAEPAAAPYAPQQGGYQDAYSGGYDPAAGHGDPYAGQYYQGQQGGDPYAAGYYQEQQPGYPQAQPQPGYEQGYYQQPAQAVPTVTPASLDETSFFDTSMIDMTKLRELGGR</sequence>
<dbReference type="GO" id="GO:0006754">
    <property type="term" value="P:ATP biosynthetic process"/>
    <property type="evidence" value="ECO:0007669"/>
    <property type="project" value="UniProtKB-KW"/>
</dbReference>
<name>A0A7W7R167_KITKI</name>
<keyword evidence="3" id="KW-0406">Ion transport</keyword>
<feature type="coiled-coil region" evidence="6">
    <location>
        <begin position="206"/>
        <end position="233"/>
    </location>
</feature>
<evidence type="ECO:0000256" key="6">
    <source>
        <dbReference type="SAM" id="Coils"/>
    </source>
</evidence>
<keyword evidence="3" id="KW-0375">Hydrogen ion transport</keyword>
<dbReference type="PANTHER" id="PTHR38010:SF1">
    <property type="entry name" value="SLR0848 PROTEIN"/>
    <property type="match status" value="1"/>
</dbReference>
<comment type="caution">
    <text evidence="8">The sequence shown here is derived from an EMBL/GenBank/DDBJ whole genome shotgun (WGS) entry which is preliminary data.</text>
</comment>
<keyword evidence="2" id="KW-0813">Transport</keyword>
<evidence type="ECO:0000313" key="8">
    <source>
        <dbReference type="EMBL" id="MBB4923374.1"/>
    </source>
</evidence>
<comment type="subunit">
    <text evidence="5">F-type ATPases have 2 components, F(1) - the catalytic core - and F(0) - the membrane proton channel. F(1) has five subunits: alpha(3), beta(3), gamma(1), delta(1), epsilon(1). F(0) has three main subunits: a(1), b(2) and c(10-14). The alpha and beta chains form an alternating ring which encloses part of the gamma chain. F(1) is attached to F(0) by a central stalk formed by the gamma and epsilon chains, while a peripheral stalk is formed by the delta and b chains.</text>
</comment>
<dbReference type="CDD" id="cd06503">
    <property type="entry name" value="ATP-synt_Fo_b"/>
    <property type="match status" value="1"/>
</dbReference>
<evidence type="ECO:0000256" key="5">
    <source>
        <dbReference type="ARBA" id="ARBA00025830"/>
    </source>
</evidence>
<evidence type="ECO:0000256" key="4">
    <source>
        <dbReference type="ARBA" id="ARBA00023310"/>
    </source>
</evidence>
<feature type="region of interest" description="Disordered" evidence="7">
    <location>
        <begin position="248"/>
        <end position="272"/>
    </location>
</feature>
<evidence type="ECO:0000256" key="2">
    <source>
        <dbReference type="ARBA" id="ARBA00022448"/>
    </source>
</evidence>
<keyword evidence="6" id="KW-0175">Coiled coil</keyword>
<dbReference type="RefSeq" id="WP_184935397.1">
    <property type="nucleotide sequence ID" value="NZ_JACHJV010000001.1"/>
</dbReference>
<proteinExistence type="predicted"/>
<evidence type="ECO:0000256" key="7">
    <source>
        <dbReference type="SAM" id="MobiDB-lite"/>
    </source>
</evidence>
<dbReference type="GO" id="GO:0005886">
    <property type="term" value="C:plasma membrane"/>
    <property type="evidence" value="ECO:0007669"/>
    <property type="project" value="UniProtKB-SubCell"/>
</dbReference>
<evidence type="ECO:0000256" key="3">
    <source>
        <dbReference type="ARBA" id="ARBA00022781"/>
    </source>
</evidence>
<accession>A0A7W7R167</accession>
<comment type="subcellular location">
    <subcellularLocation>
        <location evidence="1">Cell membrane</location>
        <topology evidence="1">Single-pass membrane protein</topology>
    </subcellularLocation>
</comment>
<dbReference type="Proteomes" id="UP000540506">
    <property type="component" value="Unassembled WGS sequence"/>
</dbReference>
<dbReference type="PANTHER" id="PTHR38010">
    <property type="entry name" value="SLR0848 PROTEIN"/>
    <property type="match status" value="1"/>
</dbReference>
<dbReference type="GO" id="GO:1902600">
    <property type="term" value="P:proton transmembrane transport"/>
    <property type="evidence" value="ECO:0007669"/>
    <property type="project" value="UniProtKB-KW"/>
</dbReference>